<comment type="caution">
    <text evidence="2">The sequence shown here is derived from an EMBL/GenBank/DDBJ whole genome shotgun (WGS) entry which is preliminary data.</text>
</comment>
<name>A0A8S9KLR7_BRACR</name>
<dbReference type="GO" id="GO:0006515">
    <property type="term" value="P:protein quality control for misfolded or incompletely synthesized proteins"/>
    <property type="evidence" value="ECO:0007669"/>
    <property type="project" value="TreeGrafter"/>
</dbReference>
<dbReference type="InterPro" id="IPR015947">
    <property type="entry name" value="PUA-like_sf"/>
</dbReference>
<dbReference type="InterPro" id="IPR027065">
    <property type="entry name" value="Lon_Prtase"/>
</dbReference>
<dbReference type="AlphaFoldDB" id="A0A8S9KLR7"/>
<evidence type="ECO:0000259" key="1">
    <source>
        <dbReference type="PROSITE" id="PS51787"/>
    </source>
</evidence>
<dbReference type="InterPro" id="IPR046336">
    <property type="entry name" value="Lon_prtase_N_sf"/>
</dbReference>
<feature type="domain" description="Lon N-terminal" evidence="1">
    <location>
        <begin position="43"/>
        <end position="223"/>
    </location>
</feature>
<dbReference type="SMART" id="SM00464">
    <property type="entry name" value="LON"/>
    <property type="match status" value="1"/>
</dbReference>
<dbReference type="FunFam" id="2.30.130.40:FF:000007">
    <property type="entry name" value="Lon protease homolog, mitochondrial"/>
    <property type="match status" value="1"/>
</dbReference>
<dbReference type="GO" id="GO:0005524">
    <property type="term" value="F:ATP binding"/>
    <property type="evidence" value="ECO:0007669"/>
    <property type="project" value="InterPro"/>
</dbReference>
<dbReference type="SUPFAM" id="SSF88697">
    <property type="entry name" value="PUA domain-like"/>
    <property type="match status" value="1"/>
</dbReference>
<proteinExistence type="predicted"/>
<dbReference type="Gene3D" id="2.30.130.40">
    <property type="entry name" value="LON domain-like"/>
    <property type="match status" value="1"/>
</dbReference>
<evidence type="ECO:0000313" key="2">
    <source>
        <dbReference type="EMBL" id="KAF2594293.1"/>
    </source>
</evidence>
<dbReference type="InterPro" id="IPR003111">
    <property type="entry name" value="Lon_prtase_N"/>
</dbReference>
<protein>
    <recommendedName>
        <fullName evidence="1">Lon N-terminal domain-containing protein</fullName>
    </recommendedName>
</protein>
<gene>
    <name evidence="2" type="ORF">F2Q70_00042734</name>
</gene>
<accession>A0A8S9KLR7</accession>
<dbReference type="PANTHER" id="PTHR43718:SF11">
    <property type="entry name" value="LON N-TERMINAL DOMAIN-CONTAINING PROTEIN"/>
    <property type="match status" value="1"/>
</dbReference>
<sequence length="223" mass="25063">MTSRLRNRSSHKLARRAFLTTLTDSKPTDTVSAKPCLDDCQTVIALPLLRKPLIPGFYMPLYVSDPKVLAALQESKSGQAPYAGAFLLKDDKYASTASSYYGFETVNILDKLKGKELLKKIYQVGTLAQILSIQGEQVILVGRKRLQITEMVNRNPLTVKAQHIKDKPYDMDDEVIKATYIERSKGFPRRKNPQPALRQGVYKSLSLKNPHQAQPVQSTTHFS</sequence>
<dbReference type="Pfam" id="PF02190">
    <property type="entry name" value="LON_substr_bdg"/>
    <property type="match status" value="1"/>
</dbReference>
<organism evidence="2">
    <name type="scientific">Brassica cretica</name>
    <name type="common">Mustard</name>
    <dbReference type="NCBI Taxonomy" id="69181"/>
    <lineage>
        <taxon>Eukaryota</taxon>
        <taxon>Viridiplantae</taxon>
        <taxon>Streptophyta</taxon>
        <taxon>Embryophyta</taxon>
        <taxon>Tracheophyta</taxon>
        <taxon>Spermatophyta</taxon>
        <taxon>Magnoliopsida</taxon>
        <taxon>eudicotyledons</taxon>
        <taxon>Gunneridae</taxon>
        <taxon>Pentapetalae</taxon>
        <taxon>rosids</taxon>
        <taxon>malvids</taxon>
        <taxon>Brassicales</taxon>
        <taxon>Brassicaceae</taxon>
        <taxon>Brassiceae</taxon>
        <taxon>Brassica</taxon>
    </lineage>
</organism>
<dbReference type="PANTHER" id="PTHR43718">
    <property type="entry name" value="LON PROTEASE"/>
    <property type="match status" value="1"/>
</dbReference>
<dbReference type="GO" id="GO:0007005">
    <property type="term" value="P:mitochondrion organization"/>
    <property type="evidence" value="ECO:0007669"/>
    <property type="project" value="TreeGrafter"/>
</dbReference>
<dbReference type="GO" id="GO:0003697">
    <property type="term" value="F:single-stranded DNA binding"/>
    <property type="evidence" value="ECO:0007669"/>
    <property type="project" value="TreeGrafter"/>
</dbReference>
<dbReference type="GO" id="GO:0004176">
    <property type="term" value="F:ATP-dependent peptidase activity"/>
    <property type="evidence" value="ECO:0007669"/>
    <property type="project" value="InterPro"/>
</dbReference>
<dbReference type="EMBL" id="QGKY02000164">
    <property type="protein sequence ID" value="KAF2594293.1"/>
    <property type="molecule type" value="Genomic_DNA"/>
</dbReference>
<reference evidence="2" key="1">
    <citation type="submission" date="2019-12" db="EMBL/GenBank/DDBJ databases">
        <title>Genome sequencing and annotation of Brassica cretica.</title>
        <authorList>
            <person name="Studholme D.J."/>
            <person name="Sarris P.F."/>
        </authorList>
    </citation>
    <scope>NUCLEOTIDE SEQUENCE</scope>
    <source>
        <strain evidence="2">PFS-102/07</strain>
        <tissue evidence="2">Leaf</tissue>
    </source>
</reference>
<dbReference type="GO" id="GO:0004252">
    <property type="term" value="F:serine-type endopeptidase activity"/>
    <property type="evidence" value="ECO:0007669"/>
    <property type="project" value="InterPro"/>
</dbReference>
<dbReference type="GO" id="GO:0051131">
    <property type="term" value="P:chaperone-mediated protein complex assembly"/>
    <property type="evidence" value="ECO:0007669"/>
    <property type="project" value="TreeGrafter"/>
</dbReference>
<dbReference type="GO" id="GO:0005759">
    <property type="term" value="C:mitochondrial matrix"/>
    <property type="evidence" value="ECO:0007669"/>
    <property type="project" value="TreeGrafter"/>
</dbReference>
<dbReference type="PROSITE" id="PS51787">
    <property type="entry name" value="LON_N"/>
    <property type="match status" value="1"/>
</dbReference>